<evidence type="ECO:0000259" key="2">
    <source>
        <dbReference type="Pfam" id="PF00485"/>
    </source>
</evidence>
<dbReference type="GO" id="GO:0005524">
    <property type="term" value="F:ATP binding"/>
    <property type="evidence" value="ECO:0007669"/>
    <property type="project" value="InterPro"/>
</dbReference>
<keyword evidence="4" id="KW-1185">Reference proteome</keyword>
<dbReference type="InterPro" id="IPR006083">
    <property type="entry name" value="PRK/URK"/>
</dbReference>
<sequence length="251" mass="26532">MRTPPGRVPAPLPDPLPAPLLERALALAGRGRRAVLGIAGPPGAGKSTLAERLVTALGGRAVLVPMDGFHLAGRVLARLGRADRKGAPDTFDADGYAALLTRLRAPAPGATVYAPAFDRSLEEPIAGAIAVDSSVPLVVTEGNYLLHDEGPWARIGPLLDEVWFLDTAPGVRVDRLVDRHVRYGKDRARAERWVRESDEANARLIAPGRERADLVVTLPDAGRAPRAPYAPRVPGAPKAPGMEETSPPPPG</sequence>
<dbReference type="Proteomes" id="UP000002357">
    <property type="component" value="Chromosome"/>
</dbReference>
<evidence type="ECO:0000313" key="4">
    <source>
        <dbReference type="Proteomes" id="UP000002357"/>
    </source>
</evidence>
<dbReference type="GO" id="GO:0016301">
    <property type="term" value="F:kinase activity"/>
    <property type="evidence" value="ECO:0007669"/>
    <property type="project" value="UniProtKB-KW"/>
</dbReference>
<dbReference type="EMBL" id="CM000913">
    <property type="protein sequence ID" value="EFG09943.1"/>
    <property type="molecule type" value="Genomic_DNA"/>
</dbReference>
<keyword evidence="3" id="KW-0418">Kinase</keyword>
<dbReference type="GeneID" id="93728686"/>
<feature type="compositionally biased region" description="Low complexity" evidence="1">
    <location>
        <begin position="221"/>
        <end position="236"/>
    </location>
</feature>
<dbReference type="NCBIfam" id="NF006743">
    <property type="entry name" value="PRK09270.1-2"/>
    <property type="match status" value="1"/>
</dbReference>
<feature type="region of interest" description="Disordered" evidence="1">
    <location>
        <begin position="219"/>
        <end position="251"/>
    </location>
</feature>
<protein>
    <submittedName>
        <fullName evidence="3">Putative fructose transport system kinase</fullName>
    </submittedName>
</protein>
<dbReference type="RefSeq" id="WP_003962215.1">
    <property type="nucleotide sequence ID" value="NZ_CM000913.1"/>
</dbReference>
<evidence type="ECO:0000313" key="3">
    <source>
        <dbReference type="EMBL" id="EFG09943.1"/>
    </source>
</evidence>
<dbReference type="OrthoDB" id="3192509at2"/>
<dbReference type="eggNOG" id="COG0572">
    <property type="taxonomic scope" value="Bacteria"/>
</dbReference>
<dbReference type="Gene3D" id="3.40.50.300">
    <property type="entry name" value="P-loop containing nucleotide triphosphate hydrolases"/>
    <property type="match status" value="2"/>
</dbReference>
<organism evidence="3 4">
    <name type="scientific">Streptomyces clavuligerus</name>
    <dbReference type="NCBI Taxonomy" id="1901"/>
    <lineage>
        <taxon>Bacteria</taxon>
        <taxon>Bacillati</taxon>
        <taxon>Actinomycetota</taxon>
        <taxon>Actinomycetes</taxon>
        <taxon>Kitasatosporales</taxon>
        <taxon>Streptomycetaceae</taxon>
        <taxon>Streptomyces</taxon>
    </lineage>
</organism>
<keyword evidence="3" id="KW-0808">Transferase</keyword>
<evidence type="ECO:0000256" key="1">
    <source>
        <dbReference type="SAM" id="MobiDB-lite"/>
    </source>
</evidence>
<reference evidence="3 4" key="1">
    <citation type="journal article" date="2010" name="Genome Biol. Evol.">
        <title>The sequence of a 1.8-mb bacterial linear plasmid reveals a rich evolutionary reservoir of secondary metabolic pathways.</title>
        <authorList>
            <person name="Medema M.H."/>
            <person name="Trefzer A."/>
            <person name="Kovalchuk A."/>
            <person name="van den Berg M."/>
            <person name="Mueller U."/>
            <person name="Heijne W."/>
            <person name="Wu L."/>
            <person name="Alam M.T."/>
            <person name="Ronning C.M."/>
            <person name="Nierman W.C."/>
            <person name="Bovenberg R.A.L."/>
            <person name="Breitling R."/>
            <person name="Takano E."/>
        </authorList>
    </citation>
    <scope>NUCLEOTIDE SEQUENCE [LARGE SCALE GENOMIC DNA]</scope>
    <source>
        <strain evidence="4">ATCC 27064 / DSM 738 / JCM 4710 / NBRC 13307 / NCIMB 12785 / NRRL 3585 / VKM Ac-602</strain>
    </source>
</reference>
<name>E2PVV3_STRCL</name>
<dbReference type="PANTHER" id="PTHR10285">
    <property type="entry name" value="URIDINE KINASE"/>
    <property type="match status" value="1"/>
</dbReference>
<dbReference type="InterPro" id="IPR027417">
    <property type="entry name" value="P-loop_NTPase"/>
</dbReference>
<dbReference type="AlphaFoldDB" id="E2PVV3"/>
<gene>
    <name evidence="3" type="primary">frcK</name>
    <name evidence="3" type="ORF">SCLAV_4870</name>
</gene>
<feature type="domain" description="Phosphoribulokinase/uridine kinase" evidence="2">
    <location>
        <begin position="35"/>
        <end position="216"/>
    </location>
</feature>
<proteinExistence type="predicted"/>
<dbReference type="STRING" id="1901.BB341_04580"/>
<dbReference type="SUPFAM" id="SSF52540">
    <property type="entry name" value="P-loop containing nucleoside triphosphate hydrolases"/>
    <property type="match status" value="1"/>
</dbReference>
<dbReference type="Pfam" id="PF00485">
    <property type="entry name" value="PRK"/>
    <property type="match status" value="1"/>
</dbReference>
<dbReference type="KEGG" id="sclf:BB341_04580"/>
<accession>E2PVV3</accession>